<gene>
    <name evidence="2" type="ORF">ABIF29_004953</name>
</gene>
<comment type="caution">
    <text evidence="2">The sequence shown here is derived from an EMBL/GenBank/DDBJ whole genome shotgun (WGS) entry which is preliminary data.</text>
</comment>
<sequence length="172" mass="18347">MRMCNAPRAMAKYVYASATNWVAPLALIKSVHLLERIGLATVGASCGMYVGAALMHLKGELFGSDWFIWLVMLFGAFSFYIGIDLPGRPAQRSTSRLPGERTTGTDAAEILSAAGTFVAAITAFLCVNMIVLDHVVSDGSIVLIACCWAIGCSLQIAAGTVSRNYDLEMMAS</sequence>
<name>A0ABV4F4W9_BRAEL</name>
<keyword evidence="1" id="KW-0812">Transmembrane</keyword>
<keyword evidence="3" id="KW-1185">Reference proteome</keyword>
<accession>A0ABV4F4W9</accession>
<dbReference type="Proteomes" id="UP001565471">
    <property type="component" value="Unassembled WGS sequence"/>
</dbReference>
<organism evidence="2 3">
    <name type="scientific">Bradyrhizobium elkanii</name>
    <dbReference type="NCBI Taxonomy" id="29448"/>
    <lineage>
        <taxon>Bacteria</taxon>
        <taxon>Pseudomonadati</taxon>
        <taxon>Pseudomonadota</taxon>
        <taxon>Alphaproteobacteria</taxon>
        <taxon>Hyphomicrobiales</taxon>
        <taxon>Nitrobacteraceae</taxon>
        <taxon>Bradyrhizobium</taxon>
    </lineage>
</organism>
<reference evidence="2 3" key="1">
    <citation type="submission" date="2024-07" db="EMBL/GenBank/DDBJ databases">
        <title>Genomic Encyclopedia of Type Strains, Phase V (KMG-V): Genome sequencing to study the core and pangenomes of soil and plant-associated prokaryotes.</title>
        <authorList>
            <person name="Whitman W."/>
        </authorList>
    </citation>
    <scope>NUCLEOTIDE SEQUENCE [LARGE SCALE GENOMIC DNA]</scope>
    <source>
        <strain evidence="2 3">USDA 415</strain>
    </source>
</reference>
<evidence type="ECO:0000313" key="2">
    <source>
        <dbReference type="EMBL" id="MEY9318154.1"/>
    </source>
</evidence>
<feature type="transmembrane region" description="Helical" evidence="1">
    <location>
        <begin position="107"/>
        <end position="130"/>
    </location>
</feature>
<feature type="transmembrane region" description="Helical" evidence="1">
    <location>
        <begin position="37"/>
        <end position="54"/>
    </location>
</feature>
<keyword evidence="1" id="KW-1133">Transmembrane helix</keyword>
<keyword evidence="1" id="KW-0472">Membrane</keyword>
<proteinExistence type="predicted"/>
<feature type="transmembrane region" description="Helical" evidence="1">
    <location>
        <begin position="142"/>
        <end position="161"/>
    </location>
</feature>
<evidence type="ECO:0000256" key="1">
    <source>
        <dbReference type="SAM" id="Phobius"/>
    </source>
</evidence>
<protein>
    <submittedName>
        <fullName evidence="2">Vacuolar-type H+-ATPase subunit I/STV1</fullName>
    </submittedName>
</protein>
<dbReference type="EMBL" id="JBGBZA010000002">
    <property type="protein sequence ID" value="MEY9318154.1"/>
    <property type="molecule type" value="Genomic_DNA"/>
</dbReference>
<evidence type="ECO:0000313" key="3">
    <source>
        <dbReference type="Proteomes" id="UP001565471"/>
    </source>
</evidence>
<feature type="transmembrane region" description="Helical" evidence="1">
    <location>
        <begin position="66"/>
        <end position="86"/>
    </location>
</feature>